<keyword evidence="2" id="KW-0129">CBS domain</keyword>
<dbReference type="OrthoDB" id="6181416at2"/>
<dbReference type="SUPFAM" id="SSF54631">
    <property type="entry name" value="CBS-domain pair"/>
    <property type="match status" value="1"/>
</dbReference>
<evidence type="ECO:0000259" key="3">
    <source>
        <dbReference type="PROSITE" id="PS51371"/>
    </source>
</evidence>
<dbReference type="Pfam" id="PF00571">
    <property type="entry name" value="CBS"/>
    <property type="match status" value="1"/>
</dbReference>
<dbReference type="Gene3D" id="3.10.580.10">
    <property type="entry name" value="CBS-domain"/>
    <property type="match status" value="1"/>
</dbReference>
<organism evidence="4 5">
    <name type="scientific">Allopseudospirillum japonicum</name>
    <dbReference type="NCBI Taxonomy" id="64971"/>
    <lineage>
        <taxon>Bacteria</taxon>
        <taxon>Pseudomonadati</taxon>
        <taxon>Pseudomonadota</taxon>
        <taxon>Gammaproteobacteria</taxon>
        <taxon>Oceanospirillales</taxon>
        <taxon>Oceanospirillaceae</taxon>
        <taxon>Allopseudospirillum</taxon>
    </lineage>
</organism>
<dbReference type="PANTHER" id="PTHR48108">
    <property type="entry name" value="CBS DOMAIN-CONTAINING PROTEIN CBSX2, CHLOROPLASTIC"/>
    <property type="match status" value="1"/>
</dbReference>
<dbReference type="RefSeq" id="WP_093308712.1">
    <property type="nucleotide sequence ID" value="NZ_FNYH01000003.1"/>
</dbReference>
<dbReference type="InterPro" id="IPR051462">
    <property type="entry name" value="CBS_domain-containing"/>
</dbReference>
<keyword evidence="5" id="KW-1185">Reference proteome</keyword>
<dbReference type="PROSITE" id="PS51371">
    <property type="entry name" value="CBS"/>
    <property type="match status" value="1"/>
</dbReference>
<reference evidence="5" key="1">
    <citation type="submission" date="2016-10" db="EMBL/GenBank/DDBJ databases">
        <authorList>
            <person name="Varghese N."/>
            <person name="Submissions S."/>
        </authorList>
    </citation>
    <scope>NUCLEOTIDE SEQUENCE [LARGE SCALE GENOMIC DNA]</scope>
    <source>
        <strain evidence="5">DSM 7165</strain>
    </source>
</reference>
<dbReference type="PANTHER" id="PTHR48108:SF26">
    <property type="entry name" value="CBS DOMAIN-CONTAINING PROTEIN DDB_G0289609"/>
    <property type="match status" value="1"/>
</dbReference>
<dbReference type="AlphaFoldDB" id="A0A1H6REP7"/>
<keyword evidence="1" id="KW-0677">Repeat</keyword>
<protein>
    <submittedName>
        <fullName evidence="4">CBS domain-containing protein</fullName>
    </submittedName>
</protein>
<dbReference type="Proteomes" id="UP000242999">
    <property type="component" value="Unassembled WGS sequence"/>
</dbReference>
<feature type="domain" description="CBS" evidence="3">
    <location>
        <begin position="41"/>
        <end position="101"/>
    </location>
</feature>
<evidence type="ECO:0000313" key="5">
    <source>
        <dbReference type="Proteomes" id="UP000242999"/>
    </source>
</evidence>
<dbReference type="SMART" id="SM00116">
    <property type="entry name" value="CBS"/>
    <property type="match status" value="2"/>
</dbReference>
<evidence type="ECO:0000256" key="1">
    <source>
        <dbReference type="ARBA" id="ARBA00022737"/>
    </source>
</evidence>
<name>A0A1H6REP7_9GAMM</name>
<accession>A0A1H6REP7</accession>
<proteinExistence type="predicted"/>
<sequence>MSSYHALNSIHLADIARLQLPAVRSHTLTLASPAMDVVTDFTQIRPQTLPETASIDDALNIMKQSGVRLLLVLNTQGEFSGVVSALDLGSNKVTQIVHHQGVTRQEITVKQVMAPKHDLHGLGHARLQQASVGDVVETLKESGDQHTLVVDRNPEGELVIRGIISAADVSRALGFDLPIAPEARSFASICTLILNKQAI</sequence>
<gene>
    <name evidence="4" type="ORF">SAMN05421831_10351</name>
</gene>
<evidence type="ECO:0000256" key="2">
    <source>
        <dbReference type="PROSITE-ProRule" id="PRU00703"/>
    </source>
</evidence>
<dbReference type="EMBL" id="FNYH01000003">
    <property type="protein sequence ID" value="SEI50280.1"/>
    <property type="molecule type" value="Genomic_DNA"/>
</dbReference>
<dbReference type="InterPro" id="IPR046342">
    <property type="entry name" value="CBS_dom_sf"/>
</dbReference>
<evidence type="ECO:0000313" key="4">
    <source>
        <dbReference type="EMBL" id="SEI50280.1"/>
    </source>
</evidence>
<dbReference type="STRING" id="64971.SAMN05421831_10351"/>
<dbReference type="InterPro" id="IPR000644">
    <property type="entry name" value="CBS_dom"/>
</dbReference>